<proteinExistence type="inferred from homology"/>
<comment type="similarity">
    <text evidence="1 3">Belongs to the GcvH family.</text>
</comment>
<evidence type="ECO:0000313" key="6">
    <source>
        <dbReference type="EMBL" id="GAN55729.1"/>
    </source>
</evidence>
<comment type="cofactor">
    <cofactor evidence="3">
        <name>(R)-lipoate</name>
        <dbReference type="ChEBI" id="CHEBI:83088"/>
    </cofactor>
    <text evidence="3">Binds 1 lipoyl cofactor covalently.</text>
</comment>
<dbReference type="GO" id="GO:0005960">
    <property type="term" value="C:glycine cleavage complex"/>
    <property type="evidence" value="ECO:0007669"/>
    <property type="project" value="InterPro"/>
</dbReference>
<keyword evidence="2 3" id="KW-0450">Lipoyl</keyword>
<dbReference type="InterPro" id="IPR017453">
    <property type="entry name" value="GCV_H_sub"/>
</dbReference>
<sequence>MATYYTKSHEWVRIDGDIATVGITRHAADELGELVFVEAKDAGVELKQGDAAAVVESVKAASDIYAPVSGSIAGFNSRLTDEPTLVSNDSEGEGWIFKLKIDDSEALSAELSGLMDQDSYAAQIG</sequence>
<dbReference type="Pfam" id="PF01597">
    <property type="entry name" value="GCV_H"/>
    <property type="match status" value="1"/>
</dbReference>
<keyword evidence="7" id="KW-1185">Reference proteome</keyword>
<dbReference type="SUPFAM" id="SSF51230">
    <property type="entry name" value="Single hybrid motif"/>
    <property type="match status" value="1"/>
</dbReference>
<evidence type="ECO:0000313" key="7">
    <source>
        <dbReference type="Proteomes" id="UP000032679"/>
    </source>
</evidence>
<dbReference type="InterPro" id="IPR003016">
    <property type="entry name" value="2-oxoA_DH_lipoyl-BS"/>
</dbReference>
<dbReference type="PROSITE" id="PS50968">
    <property type="entry name" value="BIOTINYL_LIPOYL"/>
    <property type="match status" value="1"/>
</dbReference>
<evidence type="ECO:0000256" key="2">
    <source>
        <dbReference type="ARBA" id="ARBA00022823"/>
    </source>
</evidence>
<dbReference type="PANTHER" id="PTHR11715:SF3">
    <property type="entry name" value="GLYCINE CLEAVAGE SYSTEM H PROTEIN-RELATED"/>
    <property type="match status" value="1"/>
</dbReference>
<dbReference type="GO" id="GO:0005829">
    <property type="term" value="C:cytosol"/>
    <property type="evidence" value="ECO:0007669"/>
    <property type="project" value="TreeGrafter"/>
</dbReference>
<evidence type="ECO:0000256" key="4">
    <source>
        <dbReference type="PIRSR" id="PIRSR617453-50"/>
    </source>
</evidence>
<dbReference type="InterPro" id="IPR033753">
    <property type="entry name" value="GCV_H/Fam206"/>
</dbReference>
<dbReference type="RefSeq" id="WP_048851151.1">
    <property type="nucleotide sequence ID" value="NZ_BALE01000058.1"/>
</dbReference>
<dbReference type="PANTHER" id="PTHR11715">
    <property type="entry name" value="GLYCINE CLEAVAGE SYSTEM H PROTEIN"/>
    <property type="match status" value="1"/>
</dbReference>
<evidence type="ECO:0000256" key="3">
    <source>
        <dbReference type="HAMAP-Rule" id="MF_00272"/>
    </source>
</evidence>
<comment type="function">
    <text evidence="3">The glycine cleavage system catalyzes the degradation of glycine. The H protein shuttles the methylamine group of glycine from the P protein to the T protein.</text>
</comment>
<accession>A0A0D6MPU9</accession>
<reference evidence="6 7" key="1">
    <citation type="submission" date="2012-10" db="EMBL/GenBank/DDBJ databases">
        <title>Genome sequencing of Tanticharoenia sakaeratensis NBRC 103193.</title>
        <authorList>
            <person name="Azuma Y."/>
            <person name="Hadano H."/>
            <person name="Hirakawa H."/>
            <person name="Matsushita K."/>
        </authorList>
    </citation>
    <scope>NUCLEOTIDE SEQUENCE [LARGE SCALE GENOMIC DNA]</scope>
    <source>
        <strain evidence="6 7">NBRC 103193</strain>
    </source>
</reference>
<dbReference type="PROSITE" id="PS00189">
    <property type="entry name" value="LIPOYL"/>
    <property type="match status" value="1"/>
</dbReference>
<name>A0A0D6MPU9_9PROT</name>
<comment type="caution">
    <text evidence="6">The sequence shown here is derived from an EMBL/GenBank/DDBJ whole genome shotgun (WGS) entry which is preliminary data.</text>
</comment>
<dbReference type="Proteomes" id="UP000032679">
    <property type="component" value="Unassembled WGS sequence"/>
</dbReference>
<feature type="domain" description="Lipoyl-binding" evidence="5">
    <location>
        <begin position="18"/>
        <end position="100"/>
    </location>
</feature>
<dbReference type="Gene3D" id="2.40.50.100">
    <property type="match status" value="1"/>
</dbReference>
<dbReference type="GO" id="GO:0019464">
    <property type="term" value="P:glycine decarboxylation via glycine cleavage system"/>
    <property type="evidence" value="ECO:0007669"/>
    <property type="project" value="UniProtKB-UniRule"/>
</dbReference>
<dbReference type="NCBIfam" id="TIGR00527">
    <property type="entry name" value="gcvH"/>
    <property type="match status" value="1"/>
</dbReference>
<dbReference type="EMBL" id="BALE01000058">
    <property type="protein sequence ID" value="GAN55729.1"/>
    <property type="molecule type" value="Genomic_DNA"/>
</dbReference>
<comment type="subunit">
    <text evidence="3">The glycine cleavage system is composed of four proteins: P, T, L and H.</text>
</comment>
<dbReference type="AlphaFoldDB" id="A0A0D6MPU9"/>
<feature type="modified residue" description="N6-lipoyllysine" evidence="3 4">
    <location>
        <position position="59"/>
    </location>
</feature>
<dbReference type="GO" id="GO:0009249">
    <property type="term" value="P:protein lipoylation"/>
    <property type="evidence" value="ECO:0007669"/>
    <property type="project" value="TreeGrafter"/>
</dbReference>
<gene>
    <name evidence="3" type="primary">gcvH</name>
    <name evidence="6" type="ORF">Tasa_058_003</name>
</gene>
<dbReference type="OrthoDB" id="9796712at2"/>
<dbReference type="HAMAP" id="MF_00272">
    <property type="entry name" value="GcvH"/>
    <property type="match status" value="1"/>
</dbReference>
<protein>
    <recommendedName>
        <fullName evidence="3">Glycine cleavage system H protein</fullName>
    </recommendedName>
</protein>
<evidence type="ECO:0000256" key="1">
    <source>
        <dbReference type="ARBA" id="ARBA00009249"/>
    </source>
</evidence>
<dbReference type="InterPro" id="IPR000089">
    <property type="entry name" value="Biotin_lipoyl"/>
</dbReference>
<evidence type="ECO:0000259" key="5">
    <source>
        <dbReference type="PROSITE" id="PS50968"/>
    </source>
</evidence>
<dbReference type="STRING" id="1231623.Tasa_058_003"/>
<organism evidence="6 7">
    <name type="scientific">Tanticharoenia sakaeratensis NBRC 103193</name>
    <dbReference type="NCBI Taxonomy" id="1231623"/>
    <lineage>
        <taxon>Bacteria</taxon>
        <taxon>Pseudomonadati</taxon>
        <taxon>Pseudomonadota</taxon>
        <taxon>Alphaproteobacteria</taxon>
        <taxon>Acetobacterales</taxon>
        <taxon>Acetobacteraceae</taxon>
        <taxon>Tanticharoenia</taxon>
    </lineage>
</organism>
<dbReference type="InterPro" id="IPR002930">
    <property type="entry name" value="GCV_H"/>
</dbReference>
<dbReference type="InterPro" id="IPR011053">
    <property type="entry name" value="Single_hybrid_motif"/>
</dbReference>
<dbReference type="NCBIfam" id="NF002270">
    <property type="entry name" value="PRK01202.1"/>
    <property type="match status" value="1"/>
</dbReference>
<dbReference type="CDD" id="cd06848">
    <property type="entry name" value="GCS_H"/>
    <property type="match status" value="1"/>
</dbReference>